<dbReference type="EMBL" id="CATOUU010000644">
    <property type="protein sequence ID" value="CAI9937241.1"/>
    <property type="molecule type" value="Genomic_DNA"/>
</dbReference>
<gene>
    <name evidence="1" type="ORF">HINF_LOCUS24886</name>
    <name evidence="2" type="ORF">HINF_LOCUS27910</name>
</gene>
<organism evidence="1">
    <name type="scientific">Hexamita inflata</name>
    <dbReference type="NCBI Taxonomy" id="28002"/>
    <lineage>
        <taxon>Eukaryota</taxon>
        <taxon>Metamonada</taxon>
        <taxon>Diplomonadida</taxon>
        <taxon>Hexamitidae</taxon>
        <taxon>Hexamitinae</taxon>
        <taxon>Hexamita</taxon>
    </lineage>
</organism>
<accession>A0AA86U290</accession>
<dbReference type="AlphaFoldDB" id="A0AA86U290"/>
<name>A0AA86U290_9EUKA</name>
<reference evidence="2 3" key="2">
    <citation type="submission" date="2024-07" db="EMBL/GenBank/DDBJ databases">
        <authorList>
            <person name="Akdeniz Z."/>
        </authorList>
    </citation>
    <scope>NUCLEOTIDE SEQUENCE [LARGE SCALE GENOMIC DNA]</scope>
</reference>
<comment type="caution">
    <text evidence="1">The sequence shown here is derived from an EMBL/GenBank/DDBJ whole genome shotgun (WGS) entry which is preliminary data.</text>
</comment>
<keyword evidence="3" id="KW-1185">Reference proteome</keyword>
<dbReference type="Proteomes" id="UP001642409">
    <property type="component" value="Unassembled WGS sequence"/>
</dbReference>
<protein>
    <submittedName>
        <fullName evidence="2">Hypothetical_protein</fullName>
    </submittedName>
</protein>
<sequence>MNESLLRLDFTSLYRYSFRELNSFPQLLLNLLLFRSSCLVISGYSVKLSLAFRRLLGSKSVSSSFSCNHRCFCFVVCDRSIVHLTLFDEDHVDDVRILIGCCSLFGGAVVILLSSE</sequence>
<evidence type="ECO:0000313" key="1">
    <source>
        <dbReference type="EMBL" id="CAI9937241.1"/>
    </source>
</evidence>
<reference evidence="1" key="1">
    <citation type="submission" date="2023-06" db="EMBL/GenBank/DDBJ databases">
        <authorList>
            <person name="Kurt Z."/>
        </authorList>
    </citation>
    <scope>NUCLEOTIDE SEQUENCE</scope>
</reference>
<evidence type="ECO:0000313" key="2">
    <source>
        <dbReference type="EMBL" id="CAL6020895.1"/>
    </source>
</evidence>
<dbReference type="EMBL" id="CAXDID020000087">
    <property type="protein sequence ID" value="CAL6020895.1"/>
    <property type="molecule type" value="Genomic_DNA"/>
</dbReference>
<evidence type="ECO:0000313" key="3">
    <source>
        <dbReference type="Proteomes" id="UP001642409"/>
    </source>
</evidence>
<proteinExistence type="predicted"/>